<dbReference type="InterPro" id="IPR041698">
    <property type="entry name" value="Methyltransf_25"/>
</dbReference>
<sequence length="217" mass="23829">MAPPATDWDCYYAKPAATAHLTRRLTERRLLALLRTALGQREALSVCELGGANSCFAAAFLEALPIRSYRIIDTNARGLALLATRFGDDARVTWEHGDVLTPDPAHAGRYDLVYSVGLIEHFDPVGTRRGIATHLDYCRPGGLVLMTFPTPTRLYRGLRALLEAASLWDFPDERPLGFDEVLGSLAGRGELLHRSINWPILLTQGLVAVRAGGAHRD</sequence>
<dbReference type="AlphaFoldDB" id="L0H1P2"/>
<accession>L0H1P2</accession>
<dbReference type="CDD" id="cd02440">
    <property type="entry name" value="AdoMet_MTases"/>
    <property type="match status" value="1"/>
</dbReference>
<evidence type="ECO:0000259" key="1">
    <source>
        <dbReference type="Pfam" id="PF13649"/>
    </source>
</evidence>
<dbReference type="InterPro" id="IPR029063">
    <property type="entry name" value="SAM-dependent_MTases_sf"/>
</dbReference>
<dbReference type="OrthoDB" id="9791837at2"/>
<gene>
    <name evidence="2" type="ORF">Thimo_3488</name>
</gene>
<name>L0H1P2_9GAMM</name>
<proteinExistence type="predicted"/>
<dbReference type="Proteomes" id="UP000010816">
    <property type="component" value="Chromosome"/>
</dbReference>
<dbReference type="Pfam" id="PF13649">
    <property type="entry name" value="Methyltransf_25"/>
    <property type="match status" value="1"/>
</dbReference>
<dbReference type="EMBL" id="CP003051">
    <property type="protein sequence ID" value="AGA92151.1"/>
    <property type="molecule type" value="Genomic_DNA"/>
</dbReference>
<dbReference type="PATRIC" id="fig|765912.4.peg.3420"/>
<dbReference type="STRING" id="765912.Thimo_3488"/>
<reference evidence="2 3" key="1">
    <citation type="submission" date="2011-09" db="EMBL/GenBank/DDBJ databases">
        <title>Complete sequence of chromosome of Thioflavicoccus mobilis 8321.</title>
        <authorList>
            <consortium name="US DOE Joint Genome Institute"/>
            <person name="Lucas S."/>
            <person name="Han J."/>
            <person name="Lapidus A."/>
            <person name="Cheng J.-F."/>
            <person name="Goodwin L."/>
            <person name="Pitluck S."/>
            <person name="Peters L."/>
            <person name="Ovchinnikova G."/>
            <person name="Lu M."/>
            <person name="Detter J.C."/>
            <person name="Han C."/>
            <person name="Tapia R."/>
            <person name="Land M."/>
            <person name="Hauser L."/>
            <person name="Kyrpides N."/>
            <person name="Ivanova N."/>
            <person name="Pagani I."/>
            <person name="Vogl K."/>
            <person name="Liu Z."/>
            <person name="Imhoff J."/>
            <person name="Thiel V."/>
            <person name="Frigaard N.-U."/>
            <person name="Bryant D."/>
            <person name="Woyke T."/>
        </authorList>
    </citation>
    <scope>NUCLEOTIDE SEQUENCE [LARGE SCALE GENOMIC DNA]</scope>
    <source>
        <strain evidence="2 3">8321</strain>
    </source>
</reference>
<protein>
    <recommendedName>
        <fullName evidence="1">Methyltransferase domain-containing protein</fullName>
    </recommendedName>
</protein>
<dbReference type="KEGG" id="tmb:Thimo_3488"/>
<feature type="domain" description="Methyltransferase" evidence="1">
    <location>
        <begin position="46"/>
        <end position="142"/>
    </location>
</feature>
<evidence type="ECO:0000313" key="2">
    <source>
        <dbReference type="EMBL" id="AGA92151.1"/>
    </source>
</evidence>
<dbReference type="HOGENOM" id="CLU_1271797_0_0_6"/>
<organism evidence="2 3">
    <name type="scientific">Thioflavicoccus mobilis 8321</name>
    <dbReference type="NCBI Taxonomy" id="765912"/>
    <lineage>
        <taxon>Bacteria</taxon>
        <taxon>Pseudomonadati</taxon>
        <taxon>Pseudomonadota</taxon>
        <taxon>Gammaproteobacteria</taxon>
        <taxon>Chromatiales</taxon>
        <taxon>Chromatiaceae</taxon>
        <taxon>Thioflavicoccus</taxon>
    </lineage>
</organism>
<dbReference type="RefSeq" id="WP_015282278.1">
    <property type="nucleotide sequence ID" value="NC_019940.1"/>
</dbReference>
<keyword evidence="3" id="KW-1185">Reference proteome</keyword>
<dbReference type="Gene3D" id="3.40.50.150">
    <property type="entry name" value="Vaccinia Virus protein VP39"/>
    <property type="match status" value="1"/>
</dbReference>
<evidence type="ECO:0000313" key="3">
    <source>
        <dbReference type="Proteomes" id="UP000010816"/>
    </source>
</evidence>
<dbReference type="SUPFAM" id="SSF53335">
    <property type="entry name" value="S-adenosyl-L-methionine-dependent methyltransferases"/>
    <property type="match status" value="1"/>
</dbReference>